<dbReference type="InterPro" id="IPR014718">
    <property type="entry name" value="GH-type_carb-bd"/>
</dbReference>
<accession>A0A7V4XUI3</accession>
<dbReference type="InterPro" id="IPR011013">
    <property type="entry name" value="Gal_mutarotase_sf_dom"/>
</dbReference>
<comment type="caution">
    <text evidence="2">The sequence shown here is derived from an EMBL/GenBank/DDBJ whole genome shotgun (WGS) entry which is preliminary data.</text>
</comment>
<sequence>MACEARRAGITQIVAVIGTDGLGPPAPGRLVAAFHPFKFLLLRCCCMYRSSRLLWLAAAVLVAATGCNHKQNSAPMTNNTKPAVPSPGQSGASATASAVGSTKINGEPVVHLSRQQVGNDAQFLGMTVIPGRGMNVFQITAYVPGQGKVQLLASPPLAKAASMMNGQKMDKYGAASYSFGGAFLIPYPNRIFGQYSAKNHTVTAYWHGQKLVLPANAGNAAMHGLILSSKVQNVQVLKTAGGETLVGTLNARRFGGRWPSMTDLQFHIALTGDAIDVKITATNAGPKPEPMSIGWHPYFRLLSGDRAQARLYVPATERATVNNYKEEKPTGKLVAVKGTPYDFNTPGGRPLGSTSLDDSFTHLERTNHAVDVRLSDPAAHYGMEVMALSPQIRAVQIYSPSSQKFLAVEPQFNLVDPFGKEWHGQNTGMVTLPASASVTWHVRLHLFTPKGK</sequence>
<dbReference type="SUPFAM" id="SSF74650">
    <property type="entry name" value="Galactose mutarotase-like"/>
    <property type="match status" value="1"/>
</dbReference>
<reference evidence="2" key="1">
    <citation type="journal article" date="2020" name="mSystems">
        <title>Genome- and Community-Level Interaction Insights into Carbon Utilization and Element Cycling Functions of Hydrothermarchaeota in Hydrothermal Sediment.</title>
        <authorList>
            <person name="Zhou Z."/>
            <person name="Liu Y."/>
            <person name="Xu W."/>
            <person name="Pan J."/>
            <person name="Luo Z.H."/>
            <person name="Li M."/>
        </authorList>
    </citation>
    <scope>NUCLEOTIDE SEQUENCE [LARGE SCALE GENOMIC DNA]</scope>
    <source>
        <strain evidence="2">SpSt-855</strain>
    </source>
</reference>
<dbReference type="GO" id="GO:0030246">
    <property type="term" value="F:carbohydrate binding"/>
    <property type="evidence" value="ECO:0007669"/>
    <property type="project" value="InterPro"/>
</dbReference>
<dbReference type="GO" id="GO:0016853">
    <property type="term" value="F:isomerase activity"/>
    <property type="evidence" value="ECO:0007669"/>
    <property type="project" value="InterPro"/>
</dbReference>
<evidence type="ECO:0000256" key="1">
    <source>
        <dbReference type="SAM" id="MobiDB-lite"/>
    </source>
</evidence>
<dbReference type="EMBL" id="DTKL01000078">
    <property type="protein sequence ID" value="HGY95469.1"/>
    <property type="molecule type" value="Genomic_DNA"/>
</dbReference>
<gene>
    <name evidence="2" type="ORF">ENW50_12420</name>
</gene>
<evidence type="ECO:0000313" key="2">
    <source>
        <dbReference type="EMBL" id="HGY95469.1"/>
    </source>
</evidence>
<feature type="region of interest" description="Disordered" evidence="1">
    <location>
        <begin position="71"/>
        <end position="97"/>
    </location>
</feature>
<protein>
    <submittedName>
        <fullName evidence="2">Aldose 1-epimerase</fullName>
    </submittedName>
</protein>
<dbReference type="Gene3D" id="2.70.98.10">
    <property type="match status" value="1"/>
</dbReference>
<feature type="compositionally biased region" description="Polar residues" evidence="1">
    <location>
        <begin position="71"/>
        <end position="81"/>
    </location>
</feature>
<name>A0A7V4XUI3_9BACT</name>
<dbReference type="GO" id="GO:0005975">
    <property type="term" value="P:carbohydrate metabolic process"/>
    <property type="evidence" value="ECO:0007669"/>
    <property type="project" value="InterPro"/>
</dbReference>
<dbReference type="CDD" id="cd01081">
    <property type="entry name" value="Aldose_epim"/>
    <property type="match status" value="1"/>
</dbReference>
<organism evidence="2">
    <name type="scientific">Acidobacterium capsulatum</name>
    <dbReference type="NCBI Taxonomy" id="33075"/>
    <lineage>
        <taxon>Bacteria</taxon>
        <taxon>Pseudomonadati</taxon>
        <taxon>Acidobacteriota</taxon>
        <taxon>Terriglobia</taxon>
        <taxon>Terriglobales</taxon>
        <taxon>Acidobacteriaceae</taxon>
        <taxon>Acidobacterium</taxon>
    </lineage>
</organism>
<proteinExistence type="predicted"/>
<dbReference type="Pfam" id="PF01263">
    <property type="entry name" value="Aldose_epim"/>
    <property type="match status" value="1"/>
</dbReference>
<dbReference type="AlphaFoldDB" id="A0A7V4XUI3"/>
<dbReference type="InterPro" id="IPR008183">
    <property type="entry name" value="Aldose_1/G6P_1-epimerase"/>
</dbReference>